<gene>
    <name evidence="3" type="ORF">RQM65_17900</name>
</gene>
<evidence type="ECO:0000256" key="2">
    <source>
        <dbReference type="SAM" id="SignalP"/>
    </source>
</evidence>
<keyword evidence="4" id="KW-1185">Reference proteome</keyword>
<proteinExistence type="predicted"/>
<dbReference type="RefSeq" id="WP_314016969.1">
    <property type="nucleotide sequence ID" value="NZ_JAVTTP010000002.1"/>
</dbReference>
<dbReference type="EMBL" id="JAVTTP010000002">
    <property type="protein sequence ID" value="MDT7830547.1"/>
    <property type="molecule type" value="Genomic_DNA"/>
</dbReference>
<keyword evidence="2" id="KW-0732">Signal</keyword>
<dbReference type="Proteomes" id="UP001250656">
    <property type="component" value="Unassembled WGS sequence"/>
</dbReference>
<evidence type="ECO:0000313" key="3">
    <source>
        <dbReference type="EMBL" id="MDT7830547.1"/>
    </source>
</evidence>
<protein>
    <recommendedName>
        <fullName evidence="5">Secreted protein</fullName>
    </recommendedName>
</protein>
<feature type="region of interest" description="Disordered" evidence="1">
    <location>
        <begin position="27"/>
        <end position="81"/>
    </location>
</feature>
<comment type="caution">
    <text evidence="3">The sequence shown here is derived from an EMBL/GenBank/DDBJ whole genome shotgun (WGS) entry which is preliminary data.</text>
</comment>
<feature type="chain" id="PRO_5046039836" description="Secreted protein" evidence="2">
    <location>
        <begin position="23"/>
        <end position="81"/>
    </location>
</feature>
<feature type="signal peptide" evidence="2">
    <location>
        <begin position="1"/>
        <end position="22"/>
    </location>
</feature>
<sequence length="81" mass="8931">MKILKNFRHFALMMLLFSFVAAGTLSSCRDQKKETTTEEAGAPESDEHPTEAAADEEHPTEDAGGEEHPTDDSSDEEHPNN</sequence>
<accession>A0ABU3LBV3</accession>
<name>A0ABU3LBV3_9FLAO</name>
<evidence type="ECO:0000256" key="1">
    <source>
        <dbReference type="SAM" id="MobiDB-lite"/>
    </source>
</evidence>
<feature type="compositionally biased region" description="Basic and acidic residues" evidence="1">
    <location>
        <begin position="45"/>
        <end position="81"/>
    </location>
</feature>
<reference evidence="3 4" key="1">
    <citation type="submission" date="2023-09" db="EMBL/GenBank/DDBJ databases">
        <title>Novel taxa isolated from Blanes Bay.</title>
        <authorList>
            <person name="Rey-Velasco X."/>
            <person name="Lucena T."/>
        </authorList>
    </citation>
    <scope>NUCLEOTIDE SEQUENCE [LARGE SCALE GENOMIC DNA]</scope>
    <source>
        <strain evidence="3 4">S334</strain>
    </source>
</reference>
<evidence type="ECO:0008006" key="5">
    <source>
        <dbReference type="Google" id="ProtNLM"/>
    </source>
</evidence>
<organism evidence="3 4">
    <name type="scientific">Pricia mediterranea</name>
    <dbReference type="NCBI Taxonomy" id="3076079"/>
    <lineage>
        <taxon>Bacteria</taxon>
        <taxon>Pseudomonadati</taxon>
        <taxon>Bacteroidota</taxon>
        <taxon>Flavobacteriia</taxon>
        <taxon>Flavobacteriales</taxon>
        <taxon>Flavobacteriaceae</taxon>
        <taxon>Pricia</taxon>
    </lineage>
</organism>
<dbReference type="PROSITE" id="PS51257">
    <property type="entry name" value="PROKAR_LIPOPROTEIN"/>
    <property type="match status" value="1"/>
</dbReference>
<evidence type="ECO:0000313" key="4">
    <source>
        <dbReference type="Proteomes" id="UP001250656"/>
    </source>
</evidence>